<evidence type="ECO:0008006" key="6">
    <source>
        <dbReference type="Google" id="ProtNLM"/>
    </source>
</evidence>
<evidence type="ECO:0000313" key="4">
    <source>
        <dbReference type="EMBL" id="KAA6408952.1"/>
    </source>
</evidence>
<organism evidence="4 5">
    <name type="scientific">Lasallia pustulata</name>
    <dbReference type="NCBI Taxonomy" id="136370"/>
    <lineage>
        <taxon>Eukaryota</taxon>
        <taxon>Fungi</taxon>
        <taxon>Dikarya</taxon>
        <taxon>Ascomycota</taxon>
        <taxon>Pezizomycotina</taxon>
        <taxon>Lecanoromycetes</taxon>
        <taxon>OSLEUM clade</taxon>
        <taxon>Umbilicariomycetidae</taxon>
        <taxon>Umbilicariales</taxon>
        <taxon>Umbilicariaceae</taxon>
        <taxon>Lasallia</taxon>
    </lineage>
</organism>
<protein>
    <recommendedName>
        <fullName evidence="6">Mid2 domain-containing protein</fullName>
    </recommendedName>
</protein>
<feature type="signal peptide" evidence="3">
    <location>
        <begin position="1"/>
        <end position="30"/>
    </location>
</feature>
<sequence length="384" mass="40468">MPDMSIVKATFLVATLLCVTCSFAVTETYCDDVRTATTCTTTMALAPRGTSSGVATPTIIQTAEPATVSNTAGSYFTYPDGSQGTPLFDVNDTVDVLWVTNATLYSISINCTLHNMNEYSTFSIDQSKAINNGILNGYEVDGAPFKLPNVSASCIMMMQDAGGYYLAESAYFEVQDATAPSSKTWGALPTSGYELMTTPTTAVGQKVTSIKSSTWITSKSTSATSMTTSKTSITTSKTSMTPPTSIKMKQANTTTSVLSPSITVTSISVTLVIPTAKSPPAAKASNASTHPALRAGVKAGIGIGSGVAALALIAPLFFIWRRRRVAERKHAKPQHLKIIPQRPSRADSLGADFERPAVPLDAVPSELEGAPFPELAGTPTERGF</sequence>
<keyword evidence="2" id="KW-1133">Transmembrane helix</keyword>
<feature type="region of interest" description="Disordered" evidence="1">
    <location>
        <begin position="330"/>
        <end position="349"/>
    </location>
</feature>
<keyword evidence="2" id="KW-0812">Transmembrane</keyword>
<dbReference type="Proteomes" id="UP000324767">
    <property type="component" value="Unassembled WGS sequence"/>
</dbReference>
<dbReference type="EMBL" id="VXIT01000012">
    <property type="protein sequence ID" value="KAA6408952.1"/>
    <property type="molecule type" value="Genomic_DNA"/>
</dbReference>
<keyword evidence="3" id="KW-0732">Signal</keyword>
<comment type="caution">
    <text evidence="4">The sequence shown here is derived from an EMBL/GenBank/DDBJ whole genome shotgun (WGS) entry which is preliminary data.</text>
</comment>
<dbReference type="AlphaFoldDB" id="A0A5M8PK32"/>
<feature type="transmembrane region" description="Helical" evidence="2">
    <location>
        <begin position="299"/>
        <end position="320"/>
    </location>
</feature>
<feature type="region of interest" description="Disordered" evidence="1">
    <location>
        <begin position="360"/>
        <end position="384"/>
    </location>
</feature>
<accession>A0A5M8PK32</accession>
<proteinExistence type="predicted"/>
<gene>
    <name evidence="4" type="ORF">FRX48_07296</name>
</gene>
<evidence type="ECO:0000256" key="2">
    <source>
        <dbReference type="SAM" id="Phobius"/>
    </source>
</evidence>
<keyword evidence="2" id="KW-0472">Membrane</keyword>
<evidence type="ECO:0000256" key="3">
    <source>
        <dbReference type="SAM" id="SignalP"/>
    </source>
</evidence>
<reference evidence="4 5" key="1">
    <citation type="submission" date="2019-09" db="EMBL/GenBank/DDBJ databases">
        <title>The hologenome of the rock-dwelling lichen Lasallia pustulata.</title>
        <authorList>
            <person name="Greshake Tzovaras B."/>
            <person name="Segers F."/>
            <person name="Bicker A."/>
            <person name="Dal Grande F."/>
            <person name="Otte J."/>
            <person name="Hankeln T."/>
            <person name="Schmitt I."/>
            <person name="Ebersberger I."/>
        </authorList>
    </citation>
    <scope>NUCLEOTIDE SEQUENCE [LARGE SCALE GENOMIC DNA]</scope>
    <source>
        <strain evidence="4">A1-1</strain>
    </source>
</reference>
<feature type="chain" id="PRO_5024376427" description="Mid2 domain-containing protein" evidence="3">
    <location>
        <begin position="31"/>
        <end position="384"/>
    </location>
</feature>
<evidence type="ECO:0000256" key="1">
    <source>
        <dbReference type="SAM" id="MobiDB-lite"/>
    </source>
</evidence>
<name>A0A5M8PK32_9LECA</name>
<evidence type="ECO:0000313" key="5">
    <source>
        <dbReference type="Proteomes" id="UP000324767"/>
    </source>
</evidence>